<protein>
    <submittedName>
        <fullName evidence="2">Uncharacterized protein</fullName>
    </submittedName>
</protein>
<dbReference type="AlphaFoldDB" id="A0ABD3VPQ8"/>
<feature type="region of interest" description="Disordered" evidence="1">
    <location>
        <begin position="71"/>
        <end position="96"/>
    </location>
</feature>
<keyword evidence="3" id="KW-1185">Reference proteome</keyword>
<evidence type="ECO:0000313" key="3">
    <source>
        <dbReference type="Proteomes" id="UP001634394"/>
    </source>
</evidence>
<accession>A0ABD3VPQ8</accession>
<reference evidence="2 3" key="1">
    <citation type="submission" date="2024-11" db="EMBL/GenBank/DDBJ databases">
        <title>Chromosome-level genome assembly of the freshwater bivalve Anodonta woodiana.</title>
        <authorList>
            <person name="Chen X."/>
        </authorList>
    </citation>
    <scope>NUCLEOTIDE SEQUENCE [LARGE SCALE GENOMIC DNA]</scope>
    <source>
        <strain evidence="2">MN2024</strain>
        <tissue evidence="2">Gills</tissue>
    </source>
</reference>
<evidence type="ECO:0000256" key="1">
    <source>
        <dbReference type="SAM" id="MobiDB-lite"/>
    </source>
</evidence>
<feature type="compositionally biased region" description="Polar residues" evidence="1">
    <location>
        <begin position="86"/>
        <end position="96"/>
    </location>
</feature>
<dbReference type="EMBL" id="JBJQND010000010">
    <property type="protein sequence ID" value="KAL3863559.1"/>
    <property type="molecule type" value="Genomic_DNA"/>
</dbReference>
<comment type="caution">
    <text evidence="2">The sequence shown here is derived from an EMBL/GenBank/DDBJ whole genome shotgun (WGS) entry which is preliminary data.</text>
</comment>
<name>A0ABD3VPQ8_SINWO</name>
<proteinExistence type="predicted"/>
<evidence type="ECO:0000313" key="2">
    <source>
        <dbReference type="EMBL" id="KAL3863559.1"/>
    </source>
</evidence>
<gene>
    <name evidence="2" type="ORF">ACJMK2_005310</name>
</gene>
<sequence length="150" mass="16522">MDESAASRAASSSEEFKQAKEIIPHQALRAIMGMGLTIATGWSLRAREKRTTILLIWGNNDNELENLQYRRNSGGKQRRRQETEPNHSTPPQQLTVTDNFASTTPIKDVTVQGDAVKVLQEQIAALSSQIQAISMTETAEVANVTISTRA</sequence>
<dbReference type="Proteomes" id="UP001634394">
    <property type="component" value="Unassembled WGS sequence"/>
</dbReference>
<organism evidence="2 3">
    <name type="scientific">Sinanodonta woodiana</name>
    <name type="common">Chinese pond mussel</name>
    <name type="synonym">Anodonta woodiana</name>
    <dbReference type="NCBI Taxonomy" id="1069815"/>
    <lineage>
        <taxon>Eukaryota</taxon>
        <taxon>Metazoa</taxon>
        <taxon>Spiralia</taxon>
        <taxon>Lophotrochozoa</taxon>
        <taxon>Mollusca</taxon>
        <taxon>Bivalvia</taxon>
        <taxon>Autobranchia</taxon>
        <taxon>Heteroconchia</taxon>
        <taxon>Palaeoheterodonta</taxon>
        <taxon>Unionida</taxon>
        <taxon>Unionoidea</taxon>
        <taxon>Unionidae</taxon>
        <taxon>Unioninae</taxon>
        <taxon>Sinanodonta</taxon>
    </lineage>
</organism>